<dbReference type="AlphaFoldDB" id="A0A9N9H0C3"/>
<name>A0A9N9H0C3_9GLOM</name>
<accession>A0A9N9H0C3</accession>
<organism evidence="1 2">
    <name type="scientific">Paraglomus brasilianum</name>
    <dbReference type="NCBI Taxonomy" id="144538"/>
    <lineage>
        <taxon>Eukaryota</taxon>
        <taxon>Fungi</taxon>
        <taxon>Fungi incertae sedis</taxon>
        <taxon>Mucoromycota</taxon>
        <taxon>Glomeromycotina</taxon>
        <taxon>Glomeromycetes</taxon>
        <taxon>Paraglomerales</taxon>
        <taxon>Paraglomeraceae</taxon>
        <taxon>Paraglomus</taxon>
    </lineage>
</organism>
<proteinExistence type="predicted"/>
<protein>
    <submittedName>
        <fullName evidence="1">11757_t:CDS:1</fullName>
    </submittedName>
</protein>
<dbReference type="EMBL" id="CAJVPI010002720">
    <property type="protein sequence ID" value="CAG8648358.1"/>
    <property type="molecule type" value="Genomic_DNA"/>
</dbReference>
<gene>
    <name evidence="1" type="ORF">PBRASI_LOCUS10145</name>
</gene>
<evidence type="ECO:0000313" key="2">
    <source>
        <dbReference type="Proteomes" id="UP000789739"/>
    </source>
</evidence>
<sequence length="306" mass="34706">MSEQSVVSLPFGRAVEEYIYKHDLLKNIRLKKQSRTKVNKAINTGLVTLQRVEGAIDFIGWTTVKNEDKSTNRLDDTLRLTDAGRARVNQVKQGVARDMCVWYWVLFCAGDGNCQRACGGYGKCMEECPNYGLKNNIKNDFDMHKCTIRILIKGQHIPENIAVNHQPSISRINLSHKTRDLILSSRRGASSSKMGVMMKMLVQYNEASVNTIKEELKSQKNICTEQKLQGLLGQDGAWTMLHKLIVKQLKDKGAVLYYQQPDINIETPADNPDHYYQLTLSDELWLCQARDHGYFCIGIDGMGNTT</sequence>
<comment type="caution">
    <text evidence="1">The sequence shown here is derived from an EMBL/GenBank/DDBJ whole genome shotgun (WGS) entry which is preliminary data.</text>
</comment>
<keyword evidence="2" id="KW-1185">Reference proteome</keyword>
<reference evidence="1" key="1">
    <citation type="submission" date="2021-06" db="EMBL/GenBank/DDBJ databases">
        <authorList>
            <person name="Kallberg Y."/>
            <person name="Tangrot J."/>
            <person name="Rosling A."/>
        </authorList>
    </citation>
    <scope>NUCLEOTIDE SEQUENCE</scope>
    <source>
        <strain evidence="1">BR232B</strain>
    </source>
</reference>
<dbReference type="Proteomes" id="UP000789739">
    <property type="component" value="Unassembled WGS sequence"/>
</dbReference>
<evidence type="ECO:0000313" key="1">
    <source>
        <dbReference type="EMBL" id="CAG8648358.1"/>
    </source>
</evidence>
<dbReference type="OrthoDB" id="2421874at2759"/>